<feature type="compositionally biased region" description="Basic and acidic residues" evidence="1">
    <location>
        <begin position="288"/>
        <end position="298"/>
    </location>
</feature>
<dbReference type="InterPro" id="IPR020053">
    <property type="entry name" value="Ribosome-bd_factorA_CS"/>
</dbReference>
<dbReference type="NCBIfam" id="TIGR00082">
    <property type="entry name" value="rbfA"/>
    <property type="match status" value="1"/>
</dbReference>
<evidence type="ECO:0000256" key="1">
    <source>
        <dbReference type="SAM" id="MobiDB-lite"/>
    </source>
</evidence>
<accession>A0AAV1HZD1</accession>
<evidence type="ECO:0000313" key="2">
    <source>
        <dbReference type="EMBL" id="CAK0752776.1"/>
    </source>
</evidence>
<dbReference type="SUPFAM" id="SSF89919">
    <property type="entry name" value="Ribosome-binding factor A, RbfA"/>
    <property type="match status" value="1"/>
</dbReference>
<dbReference type="AlphaFoldDB" id="A0AAV1HZD1"/>
<dbReference type="Gene3D" id="3.30.300.20">
    <property type="match status" value="1"/>
</dbReference>
<feature type="compositionally biased region" description="Basic residues" evidence="1">
    <location>
        <begin position="299"/>
        <end position="315"/>
    </location>
</feature>
<feature type="compositionally biased region" description="Low complexity" evidence="1">
    <location>
        <begin position="209"/>
        <end position="222"/>
    </location>
</feature>
<comment type="caution">
    <text evidence="2">The sequence shown here is derived from an EMBL/GenBank/DDBJ whole genome shotgun (WGS) entry which is preliminary data.</text>
</comment>
<dbReference type="EMBL" id="CAUYUE010000003">
    <property type="protein sequence ID" value="CAK0752776.1"/>
    <property type="molecule type" value="Genomic_DNA"/>
</dbReference>
<dbReference type="InterPro" id="IPR000238">
    <property type="entry name" value="RbfA"/>
</dbReference>
<protein>
    <recommendedName>
        <fullName evidence="4">Ribosome-binding factor A</fullName>
    </recommendedName>
</protein>
<gene>
    <name evidence="2" type="ORF">CVIRNUC_002171</name>
</gene>
<dbReference type="PANTHER" id="PTHR33515">
    <property type="entry name" value="RIBOSOME-BINDING FACTOR A, CHLOROPLASTIC-RELATED"/>
    <property type="match status" value="1"/>
</dbReference>
<feature type="region of interest" description="Disordered" evidence="1">
    <location>
        <begin position="192"/>
        <end position="315"/>
    </location>
</feature>
<name>A0AAV1HZD1_9CHLO</name>
<dbReference type="InterPro" id="IPR015946">
    <property type="entry name" value="KH_dom-like_a/b"/>
</dbReference>
<feature type="compositionally biased region" description="Acidic residues" evidence="1">
    <location>
        <begin position="234"/>
        <end position="262"/>
    </location>
</feature>
<dbReference type="HAMAP" id="MF_00003">
    <property type="entry name" value="RbfA"/>
    <property type="match status" value="1"/>
</dbReference>
<dbReference type="PROSITE" id="PS01319">
    <property type="entry name" value="RBFA"/>
    <property type="match status" value="1"/>
</dbReference>
<dbReference type="GO" id="GO:0043024">
    <property type="term" value="F:ribosomal small subunit binding"/>
    <property type="evidence" value="ECO:0007669"/>
    <property type="project" value="TreeGrafter"/>
</dbReference>
<evidence type="ECO:0008006" key="4">
    <source>
        <dbReference type="Google" id="ProtNLM"/>
    </source>
</evidence>
<dbReference type="PANTHER" id="PTHR33515:SF1">
    <property type="entry name" value="RIBOSOME-BINDING FACTOR A, CHLOROPLASTIC-RELATED"/>
    <property type="match status" value="1"/>
</dbReference>
<organism evidence="2 3">
    <name type="scientific">Coccomyxa viridis</name>
    <dbReference type="NCBI Taxonomy" id="1274662"/>
    <lineage>
        <taxon>Eukaryota</taxon>
        <taxon>Viridiplantae</taxon>
        <taxon>Chlorophyta</taxon>
        <taxon>core chlorophytes</taxon>
        <taxon>Trebouxiophyceae</taxon>
        <taxon>Trebouxiophyceae incertae sedis</taxon>
        <taxon>Coccomyxaceae</taxon>
        <taxon>Coccomyxa</taxon>
    </lineage>
</organism>
<proteinExistence type="inferred from homology"/>
<evidence type="ECO:0000313" key="3">
    <source>
        <dbReference type="Proteomes" id="UP001314263"/>
    </source>
</evidence>
<dbReference type="InterPro" id="IPR023799">
    <property type="entry name" value="RbfA_dom_sf"/>
</dbReference>
<reference evidence="2 3" key="1">
    <citation type="submission" date="2023-10" db="EMBL/GenBank/DDBJ databases">
        <authorList>
            <person name="Maclean D."/>
            <person name="Macfadyen A."/>
        </authorList>
    </citation>
    <scope>NUCLEOTIDE SEQUENCE [LARGE SCALE GENOMIC DNA]</scope>
</reference>
<dbReference type="GO" id="GO:0006364">
    <property type="term" value="P:rRNA processing"/>
    <property type="evidence" value="ECO:0007669"/>
    <property type="project" value="InterPro"/>
</dbReference>
<sequence>MQNLLQHAHTSHPCHHGISMHRHCVPHRPQLLRNNGGHLVHRKQEYRGDVVRCMAHPRRVARVAKQIEREVGSLLLHDRVLQGAVCPEVKLGLDDAVSAIASVTEVAVSNDLAVAKVYISVYSDPEGRDIAMRGLSRLEGYVRKHLAGAINMRLTPEIRFIHDDSIQRGEEVMAILERIKRQDAGEIEPPAIAIGGKMGANPASEDFVEQSAAASRQQAAEAVGGDEAGSAVDLPDEENEGFLDDDEDDDDDSDEEEDDEEGPAPLIDDSMLDFMPNEDGGFAPTVREPWRSDRELKRVKGRAKKGGRKMTRRQR</sequence>
<dbReference type="Proteomes" id="UP001314263">
    <property type="component" value="Unassembled WGS sequence"/>
</dbReference>
<dbReference type="Pfam" id="PF02033">
    <property type="entry name" value="RBFA"/>
    <property type="match status" value="1"/>
</dbReference>
<keyword evidence="3" id="KW-1185">Reference proteome</keyword>